<sequence>MRLVLFPSSDGARIGRGRTEHASPSSPPGEAQTGSGRTESEPLPQPLDIKFINSMRFRKVARNSETAVLRYHIAGSRSYIIASAELDAPPSSAPSDSPPPEPPPDDHMAHIPEKYHAFAHVFSPTEVEQLPPHRPGFDAAIETEDGKSPVQSERVNIQMWLNAYCNDCFPMYQGEISALLNLGRSLGGFGVAYFQVDWVTRHGALQAFGAEAGIVAALFVFVVPVLQIKGQWLRARFSL</sequence>
<feature type="transmembrane region" description="Helical" evidence="2">
    <location>
        <begin position="204"/>
        <end position="226"/>
    </location>
</feature>
<reference evidence="3 4" key="1">
    <citation type="journal article" date="2018" name="Biotechnol. Biofuels">
        <title>Integrative visual omics of the white-rot fungus Polyporus brumalis exposes the biotechnological potential of its oxidative enzymes for delignifying raw plant biomass.</title>
        <authorList>
            <person name="Miyauchi S."/>
            <person name="Rancon A."/>
            <person name="Drula E."/>
            <person name="Hage H."/>
            <person name="Chaduli D."/>
            <person name="Favel A."/>
            <person name="Grisel S."/>
            <person name="Henrissat B."/>
            <person name="Herpoel-Gimbert I."/>
            <person name="Ruiz-Duenas F.J."/>
            <person name="Chevret D."/>
            <person name="Hainaut M."/>
            <person name="Lin J."/>
            <person name="Wang M."/>
            <person name="Pangilinan J."/>
            <person name="Lipzen A."/>
            <person name="Lesage-Meessen L."/>
            <person name="Navarro D."/>
            <person name="Riley R."/>
            <person name="Grigoriev I.V."/>
            <person name="Zhou S."/>
            <person name="Raouche S."/>
            <person name="Rosso M.N."/>
        </authorList>
    </citation>
    <scope>NUCLEOTIDE SEQUENCE [LARGE SCALE GENOMIC DNA]</scope>
    <source>
        <strain evidence="3 4">BRFM 1820</strain>
    </source>
</reference>
<dbReference type="OrthoDB" id="2533084at2759"/>
<feature type="region of interest" description="Disordered" evidence="1">
    <location>
        <begin position="1"/>
        <end position="47"/>
    </location>
</feature>
<protein>
    <submittedName>
        <fullName evidence="3">Uncharacterized protein</fullName>
    </submittedName>
</protein>
<evidence type="ECO:0000313" key="4">
    <source>
        <dbReference type="Proteomes" id="UP000256964"/>
    </source>
</evidence>
<dbReference type="AlphaFoldDB" id="A0A371D2D0"/>
<evidence type="ECO:0000256" key="1">
    <source>
        <dbReference type="SAM" id="MobiDB-lite"/>
    </source>
</evidence>
<organism evidence="3 4">
    <name type="scientific">Lentinus brumalis</name>
    <dbReference type="NCBI Taxonomy" id="2498619"/>
    <lineage>
        <taxon>Eukaryota</taxon>
        <taxon>Fungi</taxon>
        <taxon>Dikarya</taxon>
        <taxon>Basidiomycota</taxon>
        <taxon>Agaricomycotina</taxon>
        <taxon>Agaricomycetes</taxon>
        <taxon>Polyporales</taxon>
        <taxon>Polyporaceae</taxon>
        <taxon>Lentinus</taxon>
    </lineage>
</organism>
<keyword evidence="2" id="KW-0472">Membrane</keyword>
<keyword evidence="2" id="KW-0812">Transmembrane</keyword>
<evidence type="ECO:0000256" key="2">
    <source>
        <dbReference type="SAM" id="Phobius"/>
    </source>
</evidence>
<accession>A0A371D2D0</accession>
<dbReference type="EMBL" id="KZ857425">
    <property type="protein sequence ID" value="RDX46708.1"/>
    <property type="molecule type" value="Genomic_DNA"/>
</dbReference>
<keyword evidence="4" id="KW-1185">Reference proteome</keyword>
<feature type="region of interest" description="Disordered" evidence="1">
    <location>
        <begin position="87"/>
        <end position="109"/>
    </location>
</feature>
<evidence type="ECO:0000313" key="3">
    <source>
        <dbReference type="EMBL" id="RDX46708.1"/>
    </source>
</evidence>
<dbReference type="STRING" id="139420.A0A371D2D0"/>
<gene>
    <name evidence="3" type="ORF">OH76DRAFT_1485391</name>
</gene>
<name>A0A371D2D0_9APHY</name>
<proteinExistence type="predicted"/>
<dbReference type="Proteomes" id="UP000256964">
    <property type="component" value="Unassembled WGS sequence"/>
</dbReference>
<keyword evidence="2" id="KW-1133">Transmembrane helix</keyword>